<dbReference type="GO" id="GO:0005829">
    <property type="term" value="C:cytosol"/>
    <property type="evidence" value="ECO:0007669"/>
    <property type="project" value="TreeGrafter"/>
</dbReference>
<evidence type="ECO:0000313" key="4">
    <source>
        <dbReference type="EMBL" id="TQM69096.1"/>
    </source>
</evidence>
<evidence type="ECO:0000259" key="3">
    <source>
        <dbReference type="Pfam" id="PF03061"/>
    </source>
</evidence>
<evidence type="ECO:0000256" key="1">
    <source>
        <dbReference type="ARBA" id="ARBA00008324"/>
    </source>
</evidence>
<dbReference type="InterPro" id="IPR006683">
    <property type="entry name" value="Thioestr_dom"/>
</dbReference>
<sequence>MTAELTPDQIADAMPFARALGVEIDTAAPGEVAGHLDWAPDRCTAGGVMHGGALMALADTLGAACAYLNLPPGASTTTLESKTNFFRGVRDGRVRGVARPLHTGRTSIVVQTDLYDGNDRRVAQVTQTQAVLHQ</sequence>
<keyword evidence="5" id="KW-1185">Reference proteome</keyword>
<dbReference type="SUPFAM" id="SSF54637">
    <property type="entry name" value="Thioesterase/thiol ester dehydrase-isomerase"/>
    <property type="match status" value="1"/>
</dbReference>
<proteinExistence type="inferred from homology"/>
<dbReference type="Pfam" id="PF03061">
    <property type="entry name" value="4HBT"/>
    <property type="match status" value="1"/>
</dbReference>
<evidence type="ECO:0000256" key="2">
    <source>
        <dbReference type="ARBA" id="ARBA00022801"/>
    </source>
</evidence>
<dbReference type="InterPro" id="IPR003736">
    <property type="entry name" value="PAAI_dom"/>
</dbReference>
<dbReference type="Gene3D" id="3.10.129.10">
    <property type="entry name" value="Hotdog Thioesterase"/>
    <property type="match status" value="1"/>
</dbReference>
<comment type="caution">
    <text evidence="4">The sequence shown here is derived from an EMBL/GenBank/DDBJ whole genome shotgun (WGS) entry which is preliminary data.</text>
</comment>
<accession>A0A543IET7</accession>
<dbReference type="EMBL" id="VFPO01000001">
    <property type="protein sequence ID" value="TQM69096.1"/>
    <property type="molecule type" value="Genomic_DNA"/>
</dbReference>
<dbReference type="AlphaFoldDB" id="A0A543IET7"/>
<name>A0A543IET7_9ACTN</name>
<organism evidence="4 5">
    <name type="scientific">Actinomadura hallensis</name>
    <dbReference type="NCBI Taxonomy" id="337895"/>
    <lineage>
        <taxon>Bacteria</taxon>
        <taxon>Bacillati</taxon>
        <taxon>Actinomycetota</taxon>
        <taxon>Actinomycetes</taxon>
        <taxon>Streptosporangiales</taxon>
        <taxon>Thermomonosporaceae</taxon>
        <taxon>Actinomadura</taxon>
    </lineage>
</organism>
<protein>
    <submittedName>
        <fullName evidence="4">Uncharacterized protein (TIGR00369 family)</fullName>
    </submittedName>
</protein>
<dbReference type="InterPro" id="IPR029069">
    <property type="entry name" value="HotDog_dom_sf"/>
</dbReference>
<comment type="similarity">
    <text evidence="1">Belongs to the thioesterase PaaI family.</text>
</comment>
<feature type="domain" description="Thioesterase" evidence="3">
    <location>
        <begin position="46"/>
        <end position="122"/>
    </location>
</feature>
<dbReference type="PANTHER" id="PTHR43240:SF5">
    <property type="entry name" value="1,4-DIHYDROXY-2-NAPHTHOYL-COA THIOESTERASE 1"/>
    <property type="match status" value="1"/>
</dbReference>
<dbReference type="RefSeq" id="WP_141968951.1">
    <property type="nucleotide sequence ID" value="NZ_VFPO01000001.1"/>
</dbReference>
<dbReference type="GO" id="GO:0061522">
    <property type="term" value="F:1,4-dihydroxy-2-naphthoyl-CoA thioesterase activity"/>
    <property type="evidence" value="ECO:0007669"/>
    <property type="project" value="TreeGrafter"/>
</dbReference>
<dbReference type="CDD" id="cd03443">
    <property type="entry name" value="PaaI_thioesterase"/>
    <property type="match status" value="1"/>
</dbReference>
<dbReference type="PANTHER" id="PTHR43240">
    <property type="entry name" value="1,4-DIHYDROXY-2-NAPHTHOYL-COA THIOESTERASE 1"/>
    <property type="match status" value="1"/>
</dbReference>
<gene>
    <name evidence="4" type="ORF">FHX41_2778</name>
</gene>
<keyword evidence="2" id="KW-0378">Hydrolase</keyword>
<dbReference type="OrthoDB" id="9813282at2"/>
<evidence type="ECO:0000313" key="5">
    <source>
        <dbReference type="Proteomes" id="UP000316706"/>
    </source>
</evidence>
<dbReference type="NCBIfam" id="TIGR00369">
    <property type="entry name" value="unchar_dom_1"/>
    <property type="match status" value="1"/>
</dbReference>
<dbReference type="Proteomes" id="UP000316706">
    <property type="component" value="Unassembled WGS sequence"/>
</dbReference>
<reference evidence="4 5" key="1">
    <citation type="submission" date="2019-06" db="EMBL/GenBank/DDBJ databases">
        <title>Sequencing the genomes of 1000 actinobacteria strains.</title>
        <authorList>
            <person name="Klenk H.-P."/>
        </authorList>
    </citation>
    <scope>NUCLEOTIDE SEQUENCE [LARGE SCALE GENOMIC DNA]</scope>
    <source>
        <strain evidence="4 5">DSM 45043</strain>
    </source>
</reference>